<reference evidence="2 4" key="1">
    <citation type="submission" date="2018-12" db="EMBL/GenBank/DDBJ databases">
        <title>Whole genome sequence of a Pandoraea apista isolate from a patient with cystic fibrosis.</title>
        <authorList>
            <person name="Kenna D.T."/>
            <person name="Turton J.F."/>
        </authorList>
    </citation>
    <scope>NUCLEOTIDE SEQUENCE [LARGE SCALE GENOMIC DNA]</scope>
    <source>
        <strain evidence="2 4">Pa13324</strain>
    </source>
</reference>
<accession>A0A0B5FHK5</accession>
<sequence length="131" mass="15128">MFTELSDVEWHALRDLICDRPVRTERRGRPQVEQRTLTNAVLWVLFTGESWSKLPMQYPSVPTCRRKLNEWRESGMLDTILKRLQQSGRDISACAGQISKPARSTPCGDTDRLRGVFWTNPASWKPPVAMR</sequence>
<dbReference type="Proteomes" id="UP000270216">
    <property type="component" value="Unassembled WGS sequence"/>
</dbReference>
<dbReference type="EMBL" id="CABPSX010000018">
    <property type="protein sequence ID" value="VVG74244.1"/>
    <property type="molecule type" value="Genomic_DNA"/>
</dbReference>
<dbReference type="OrthoDB" id="1551210at2"/>
<evidence type="ECO:0000313" key="2">
    <source>
        <dbReference type="EMBL" id="RSK73697.1"/>
    </source>
</evidence>
<dbReference type="RefSeq" id="WP_039366796.1">
    <property type="nucleotide sequence ID" value="NZ_CABPSX010000018.1"/>
</dbReference>
<keyword evidence="4" id="KW-1185">Reference proteome</keyword>
<dbReference type="InterPro" id="IPR052909">
    <property type="entry name" value="Transposase_6_like"/>
</dbReference>
<name>A0A0B5FHK5_9BURK</name>
<gene>
    <name evidence="2" type="ORF">EJE83_25480</name>
    <name evidence="3" type="ORF">PAP18089_05257</name>
</gene>
<evidence type="ECO:0000313" key="5">
    <source>
        <dbReference type="Proteomes" id="UP000364291"/>
    </source>
</evidence>
<dbReference type="PANTHER" id="PTHR46637">
    <property type="entry name" value="TIS1421-TRANSPOSASE PROTEIN A"/>
    <property type="match status" value="1"/>
</dbReference>
<feature type="domain" description="Insertion element IS402-like" evidence="1">
    <location>
        <begin position="5"/>
        <end position="80"/>
    </location>
</feature>
<organism evidence="3 5">
    <name type="scientific">Pandoraea apista</name>
    <dbReference type="NCBI Taxonomy" id="93218"/>
    <lineage>
        <taxon>Bacteria</taxon>
        <taxon>Pseudomonadati</taxon>
        <taxon>Pseudomonadota</taxon>
        <taxon>Betaproteobacteria</taxon>
        <taxon>Burkholderiales</taxon>
        <taxon>Burkholderiaceae</taxon>
        <taxon>Pandoraea</taxon>
    </lineage>
</organism>
<dbReference type="PANTHER" id="PTHR46637:SF1">
    <property type="entry name" value="BLL5188 PROTEIN"/>
    <property type="match status" value="1"/>
</dbReference>
<evidence type="ECO:0000313" key="4">
    <source>
        <dbReference type="Proteomes" id="UP000270216"/>
    </source>
</evidence>
<dbReference type="InterPro" id="IPR025161">
    <property type="entry name" value="IS402-like_dom"/>
</dbReference>
<reference evidence="3 5" key="2">
    <citation type="submission" date="2019-08" db="EMBL/GenBank/DDBJ databases">
        <authorList>
            <person name="Peeters C."/>
        </authorList>
    </citation>
    <scope>NUCLEOTIDE SEQUENCE [LARGE SCALE GENOMIC DNA]</scope>
    <source>
        <strain evidence="3 5">LMG 18089</strain>
    </source>
</reference>
<proteinExistence type="predicted"/>
<evidence type="ECO:0000313" key="3">
    <source>
        <dbReference type="EMBL" id="VVG74244.1"/>
    </source>
</evidence>
<dbReference type="Proteomes" id="UP000364291">
    <property type="component" value="Unassembled WGS sequence"/>
</dbReference>
<dbReference type="STRING" id="93218.XM39_15390"/>
<dbReference type="KEGG" id="papi:SG18_15195"/>
<dbReference type="AlphaFoldDB" id="A0A0B5FHK5"/>
<dbReference type="GeneID" id="47015627"/>
<dbReference type="EMBL" id="RWHX01000101">
    <property type="protein sequence ID" value="RSK73697.1"/>
    <property type="molecule type" value="Genomic_DNA"/>
</dbReference>
<protein>
    <submittedName>
        <fullName evidence="3">Transposase</fullName>
    </submittedName>
</protein>
<evidence type="ECO:0000259" key="1">
    <source>
        <dbReference type="Pfam" id="PF13340"/>
    </source>
</evidence>
<dbReference type="Pfam" id="PF13340">
    <property type="entry name" value="DUF4096"/>
    <property type="match status" value="1"/>
</dbReference>